<gene>
    <name evidence="2" type="ORF">ACFYNQ_47855</name>
</gene>
<accession>A0ABW6MKL1</accession>
<evidence type="ECO:0000313" key="3">
    <source>
        <dbReference type="Proteomes" id="UP001601303"/>
    </source>
</evidence>
<feature type="compositionally biased region" description="Polar residues" evidence="1">
    <location>
        <begin position="1"/>
        <end position="11"/>
    </location>
</feature>
<comment type="caution">
    <text evidence="2">The sequence shown here is derived from an EMBL/GenBank/DDBJ whole genome shotgun (WGS) entry which is preliminary data.</text>
</comment>
<proteinExistence type="predicted"/>
<evidence type="ECO:0000313" key="2">
    <source>
        <dbReference type="EMBL" id="MFE9606239.1"/>
    </source>
</evidence>
<name>A0ABW6MKL1_9ACTN</name>
<reference evidence="2 3" key="1">
    <citation type="submission" date="2024-10" db="EMBL/GenBank/DDBJ databases">
        <title>The Natural Products Discovery Center: Release of the First 8490 Sequenced Strains for Exploring Actinobacteria Biosynthetic Diversity.</title>
        <authorList>
            <person name="Kalkreuter E."/>
            <person name="Kautsar S.A."/>
            <person name="Yang D."/>
            <person name="Bader C.D."/>
            <person name="Teijaro C.N."/>
            <person name="Fluegel L."/>
            <person name="Davis C.M."/>
            <person name="Simpson J.R."/>
            <person name="Lauterbach L."/>
            <person name="Steele A.D."/>
            <person name="Gui C."/>
            <person name="Meng S."/>
            <person name="Li G."/>
            <person name="Viehrig K."/>
            <person name="Ye F."/>
            <person name="Su P."/>
            <person name="Kiefer A.F."/>
            <person name="Nichols A."/>
            <person name="Cepeda A.J."/>
            <person name="Yan W."/>
            <person name="Fan B."/>
            <person name="Jiang Y."/>
            <person name="Adhikari A."/>
            <person name="Zheng C.-J."/>
            <person name="Schuster L."/>
            <person name="Cowan T.M."/>
            <person name="Smanski M.J."/>
            <person name="Chevrette M.G."/>
            <person name="De Carvalho L.P.S."/>
            <person name="Shen B."/>
        </authorList>
    </citation>
    <scope>NUCLEOTIDE SEQUENCE [LARGE SCALE GENOMIC DNA]</scope>
    <source>
        <strain evidence="2 3">NPDC006488</strain>
    </source>
</reference>
<sequence>MISSTTTMTQQKSRKNALRAVTTSQRIQPLASRVTSDEDQRQAMQDEPPGGRPYPVRTINAYKFAVVALGHWMTEEKIPGDFTSCSVLRN</sequence>
<feature type="region of interest" description="Disordered" evidence="1">
    <location>
        <begin position="1"/>
        <end position="54"/>
    </location>
</feature>
<evidence type="ECO:0000256" key="1">
    <source>
        <dbReference type="SAM" id="MobiDB-lite"/>
    </source>
</evidence>
<keyword evidence="3" id="KW-1185">Reference proteome</keyword>
<dbReference type="RefSeq" id="WP_388114936.1">
    <property type="nucleotide sequence ID" value="NZ_JBIAHM010000025.1"/>
</dbReference>
<protein>
    <submittedName>
        <fullName evidence="2">Uncharacterized protein</fullName>
    </submittedName>
</protein>
<dbReference type="Proteomes" id="UP001601303">
    <property type="component" value="Unassembled WGS sequence"/>
</dbReference>
<dbReference type="EMBL" id="JBIAHM010000025">
    <property type="protein sequence ID" value="MFE9606239.1"/>
    <property type="molecule type" value="Genomic_DNA"/>
</dbReference>
<organism evidence="2 3">
    <name type="scientific">Streptomyces hokutonensis</name>
    <dbReference type="NCBI Taxonomy" id="1306990"/>
    <lineage>
        <taxon>Bacteria</taxon>
        <taxon>Bacillati</taxon>
        <taxon>Actinomycetota</taxon>
        <taxon>Actinomycetes</taxon>
        <taxon>Kitasatosporales</taxon>
        <taxon>Streptomycetaceae</taxon>
        <taxon>Streptomyces</taxon>
    </lineage>
</organism>